<accession>A0ABQ3Z8N6</accession>
<proteinExistence type="predicted"/>
<evidence type="ECO:0000313" key="2">
    <source>
        <dbReference type="Proteomes" id="UP000637628"/>
    </source>
</evidence>
<keyword evidence="2" id="KW-1185">Reference proteome</keyword>
<gene>
    <name evidence="1" type="ORF">Adu01nite_75380</name>
</gene>
<reference evidence="1 2" key="1">
    <citation type="submission" date="2021-01" db="EMBL/GenBank/DDBJ databases">
        <title>Whole genome shotgun sequence of Actinoplanes durhamensis NBRC 14914.</title>
        <authorList>
            <person name="Komaki H."/>
            <person name="Tamura T."/>
        </authorList>
    </citation>
    <scope>NUCLEOTIDE SEQUENCE [LARGE SCALE GENOMIC DNA]</scope>
    <source>
        <strain evidence="1 2">NBRC 14914</strain>
    </source>
</reference>
<dbReference type="RefSeq" id="WP_203734033.1">
    <property type="nucleotide sequence ID" value="NZ_BAAATX010000022.1"/>
</dbReference>
<organism evidence="1 2">
    <name type="scientific">Paractinoplanes durhamensis</name>
    <dbReference type="NCBI Taxonomy" id="113563"/>
    <lineage>
        <taxon>Bacteria</taxon>
        <taxon>Bacillati</taxon>
        <taxon>Actinomycetota</taxon>
        <taxon>Actinomycetes</taxon>
        <taxon>Micromonosporales</taxon>
        <taxon>Micromonosporaceae</taxon>
        <taxon>Paractinoplanes</taxon>
    </lineage>
</organism>
<evidence type="ECO:0008006" key="3">
    <source>
        <dbReference type="Google" id="ProtNLM"/>
    </source>
</evidence>
<protein>
    <recommendedName>
        <fullName evidence="3">DUF5666 domain-containing protein</fullName>
    </recommendedName>
</protein>
<name>A0ABQ3Z8N6_9ACTN</name>
<dbReference type="Proteomes" id="UP000637628">
    <property type="component" value="Unassembled WGS sequence"/>
</dbReference>
<sequence length="145" mass="14033">MGATTPLLAASGTTPTVYPVAADASITLDGKKVTLAALPVRAHIAVLGTVTGGTCTAKSLTALSRWQLNLAGTVAAVDAAKATVTVNTGSPAAAVKLNVNPNATVQVNGAKVALSALPIGATVNLTGTDSTTGASVLGISAKVKS</sequence>
<comment type="caution">
    <text evidence="1">The sequence shown here is derived from an EMBL/GenBank/DDBJ whole genome shotgun (WGS) entry which is preliminary data.</text>
</comment>
<evidence type="ECO:0000313" key="1">
    <source>
        <dbReference type="EMBL" id="GIE06188.1"/>
    </source>
</evidence>
<dbReference type="EMBL" id="BOML01000059">
    <property type="protein sequence ID" value="GIE06188.1"/>
    <property type="molecule type" value="Genomic_DNA"/>
</dbReference>